<organism evidence="2 3">
    <name type="scientific">Candidatus Phosphoribacter hodrii</name>
    <dbReference type="NCBI Taxonomy" id="2953743"/>
    <lineage>
        <taxon>Bacteria</taxon>
        <taxon>Bacillati</taxon>
        <taxon>Actinomycetota</taxon>
        <taxon>Actinomycetes</taxon>
        <taxon>Micrococcales</taxon>
        <taxon>Dermatophilaceae</taxon>
        <taxon>Candidatus Phosphoribacter</taxon>
    </lineage>
</organism>
<accession>A0A934X3Q4</accession>
<proteinExistence type="predicted"/>
<evidence type="ECO:0000256" key="1">
    <source>
        <dbReference type="SAM" id="MobiDB-lite"/>
    </source>
</evidence>
<dbReference type="AlphaFoldDB" id="A0A934X3Q4"/>
<evidence type="ECO:0000313" key="2">
    <source>
        <dbReference type="EMBL" id="MBK6300487.1"/>
    </source>
</evidence>
<gene>
    <name evidence="2" type="ORF">IPF40_05360</name>
</gene>
<dbReference type="EMBL" id="JADIXZ010000004">
    <property type="protein sequence ID" value="MBK6300487.1"/>
    <property type="molecule type" value="Genomic_DNA"/>
</dbReference>
<feature type="compositionally biased region" description="Gly residues" evidence="1">
    <location>
        <begin position="354"/>
        <end position="369"/>
    </location>
</feature>
<evidence type="ECO:0000313" key="3">
    <source>
        <dbReference type="Proteomes" id="UP000718281"/>
    </source>
</evidence>
<feature type="region of interest" description="Disordered" evidence="1">
    <location>
        <begin position="1"/>
        <end position="20"/>
    </location>
</feature>
<feature type="region of interest" description="Disordered" evidence="1">
    <location>
        <begin position="350"/>
        <end position="371"/>
    </location>
</feature>
<name>A0A934X3Q4_9MICO</name>
<comment type="caution">
    <text evidence="2">The sequence shown here is derived from an EMBL/GenBank/DDBJ whole genome shotgun (WGS) entry which is preliminary data.</text>
</comment>
<protein>
    <submittedName>
        <fullName evidence="2">Carbohydrate-binding domain-containing protein</fullName>
    </submittedName>
</protein>
<dbReference type="Pfam" id="PF14262">
    <property type="entry name" value="Cthe_2159"/>
    <property type="match status" value="1"/>
</dbReference>
<sequence>MASRHQPAPPPVPEHHHPRRTSVMTLRRFTSGLVAAGAALALVACSGNTTSTTTAAGAASVGTVATAATSGAVSGDLATRLADNTESHAQADDASYDAATAVTVTLADGASTANGDGVTISGNTVTITTKGTYVLSGSLTNGQVVVNSSVEGKVRLVLNGATITNPSGAALVVTAADEAVVVLADGTTNTLTDGTGYDTTATDSPNAALFSMADLTIGGSGTLVVHGRTADGIATKDGLVILGGTITVDAVDDGIRGKDYIDVQGGTVSVTAGQDGLKSTNETDDSVGWIAVSTGSVTLTAGDDGIHAEGDLAIAGGTVTVAKSAEGIEGANIAISGGIVSITASDDGVNVSGGTSGQTQGGGGGGGMQDDGSLLGISGGTVIVNSSGDGLDSNGSTEITGGLIVVSGPSANNNGALDSNGGINVTGGTLIAAGSSGMAESPDATSTQGWLAATLTQSVAAGKTISIVSGDTVIASYTTLRTVSSVVFTSSAIQKGQTYDIYVGGSLAGEASGTYSAGGSISGASKLSTVTAGVATRGGGMGRP</sequence>
<reference evidence="2 3" key="1">
    <citation type="submission" date="2020-10" db="EMBL/GenBank/DDBJ databases">
        <title>Connecting structure to function with the recovery of over 1000 high-quality activated sludge metagenome-assembled genomes encoding full-length rRNA genes using long-read sequencing.</title>
        <authorList>
            <person name="Singleton C.M."/>
            <person name="Petriglieri F."/>
            <person name="Kristensen J.M."/>
            <person name="Kirkegaard R.H."/>
            <person name="Michaelsen T.Y."/>
            <person name="Andersen M.H."/>
            <person name="Karst S.M."/>
            <person name="Dueholm M.S."/>
            <person name="Nielsen P.H."/>
            <person name="Albertsen M."/>
        </authorList>
    </citation>
    <scope>NUCLEOTIDE SEQUENCE [LARGE SCALE GENOMIC DNA]</scope>
    <source>
        <strain evidence="2">AalE_18-Q3-R2-46_BAT3C.188</strain>
    </source>
</reference>
<dbReference type="InterPro" id="IPR025584">
    <property type="entry name" value="Cthe_2159"/>
</dbReference>
<dbReference type="Proteomes" id="UP000718281">
    <property type="component" value="Unassembled WGS sequence"/>
</dbReference>